<dbReference type="SMART" id="SM00858">
    <property type="entry name" value="SAF"/>
    <property type="match status" value="1"/>
</dbReference>
<dbReference type="Proteomes" id="UP000233781">
    <property type="component" value="Unassembled WGS sequence"/>
</dbReference>
<organism evidence="2 3">
    <name type="scientific">Phycicoccus duodecadis</name>
    <dbReference type="NCBI Taxonomy" id="173053"/>
    <lineage>
        <taxon>Bacteria</taxon>
        <taxon>Bacillati</taxon>
        <taxon>Actinomycetota</taxon>
        <taxon>Actinomycetes</taxon>
        <taxon>Micrococcales</taxon>
        <taxon>Intrasporangiaceae</taxon>
        <taxon>Phycicoccus</taxon>
    </lineage>
</organism>
<reference evidence="2 3" key="1">
    <citation type="submission" date="2017-12" db="EMBL/GenBank/DDBJ databases">
        <title>Sequencing the genomes of 1000 Actinobacteria strains.</title>
        <authorList>
            <person name="Klenk H.-P."/>
        </authorList>
    </citation>
    <scope>NUCLEOTIDE SEQUENCE [LARGE SCALE GENOMIC DNA]</scope>
    <source>
        <strain evidence="2 3">DSM 12806</strain>
    </source>
</reference>
<comment type="caution">
    <text evidence="2">The sequence shown here is derived from an EMBL/GenBank/DDBJ whole genome shotgun (WGS) entry which is preliminary data.</text>
</comment>
<accession>A0A2N3YKY8</accession>
<evidence type="ECO:0000313" key="2">
    <source>
        <dbReference type="EMBL" id="PKW27504.1"/>
    </source>
</evidence>
<dbReference type="RefSeq" id="WP_101395920.1">
    <property type="nucleotide sequence ID" value="NZ_PJNE01000001.1"/>
</dbReference>
<proteinExistence type="predicted"/>
<protein>
    <submittedName>
        <fullName evidence="2">Flp pilus assembly protein CpaB</fullName>
    </submittedName>
</protein>
<sequence length="222" mass="21868">MVPLARPFPGLTGRGRRARWRRGVLRRVLAALCAAGAVALGVRELRPPPPPSVGVVVAARSVPAGAVLSPADLALVPVALDARQPGAVLDPASAVGRRLAAPLAAGEAVTLTRLVPRRAGEGLPPGAVALHVLLADPAAADLLSAGRRVAVYNTAGGVALAHDATVLSVDPAAASRGSVLSDTSAGPRGVVLALESAGADRVLAGHGGLDGGPPVVALVLLG</sequence>
<keyword evidence="3" id="KW-1185">Reference proteome</keyword>
<dbReference type="AlphaFoldDB" id="A0A2N3YKY8"/>
<gene>
    <name evidence="2" type="ORF">ATL31_2349</name>
</gene>
<dbReference type="CDD" id="cd11614">
    <property type="entry name" value="SAF_CpaB_FlgA_like"/>
    <property type="match status" value="1"/>
</dbReference>
<evidence type="ECO:0000313" key="3">
    <source>
        <dbReference type="Proteomes" id="UP000233781"/>
    </source>
</evidence>
<name>A0A2N3YKY8_9MICO</name>
<dbReference type="OrthoDB" id="4870362at2"/>
<dbReference type="InterPro" id="IPR013974">
    <property type="entry name" value="SAF"/>
</dbReference>
<evidence type="ECO:0000259" key="1">
    <source>
        <dbReference type="SMART" id="SM00858"/>
    </source>
</evidence>
<dbReference type="Pfam" id="PF08666">
    <property type="entry name" value="SAF"/>
    <property type="match status" value="1"/>
</dbReference>
<dbReference type="Gene3D" id="3.90.1210.10">
    <property type="entry name" value="Antifreeze-like/N-acetylneuraminic acid synthase C-terminal domain"/>
    <property type="match status" value="1"/>
</dbReference>
<feature type="domain" description="SAF" evidence="1">
    <location>
        <begin position="53"/>
        <end position="115"/>
    </location>
</feature>
<dbReference type="EMBL" id="PJNE01000001">
    <property type="protein sequence ID" value="PKW27504.1"/>
    <property type="molecule type" value="Genomic_DNA"/>
</dbReference>